<keyword evidence="5" id="KW-0812">Transmembrane</keyword>
<evidence type="ECO:0000256" key="2">
    <source>
        <dbReference type="ARBA" id="ARBA00023054"/>
    </source>
</evidence>
<dbReference type="Gene3D" id="2.40.30.170">
    <property type="match status" value="1"/>
</dbReference>
<dbReference type="InterPro" id="IPR050465">
    <property type="entry name" value="UPF0194_transport"/>
</dbReference>
<keyword evidence="9" id="KW-1185">Reference proteome</keyword>
<dbReference type="GO" id="GO:0030313">
    <property type="term" value="C:cell envelope"/>
    <property type="evidence" value="ECO:0007669"/>
    <property type="project" value="UniProtKB-SubCell"/>
</dbReference>
<evidence type="ECO:0000256" key="1">
    <source>
        <dbReference type="ARBA" id="ARBA00004196"/>
    </source>
</evidence>
<dbReference type="RefSeq" id="WP_132601248.1">
    <property type="nucleotide sequence ID" value="NZ_NRRP01000056.1"/>
</dbReference>
<evidence type="ECO:0000259" key="7">
    <source>
        <dbReference type="Pfam" id="PF25954"/>
    </source>
</evidence>
<dbReference type="EMBL" id="SLXL01000003">
    <property type="protein sequence ID" value="TCP25360.1"/>
    <property type="molecule type" value="Genomic_DNA"/>
</dbReference>
<evidence type="ECO:0000256" key="3">
    <source>
        <dbReference type="SAM" id="Coils"/>
    </source>
</evidence>
<dbReference type="Proteomes" id="UP000295733">
    <property type="component" value="Unassembled WGS sequence"/>
</dbReference>
<comment type="caution">
    <text evidence="8">The sequence shown here is derived from an EMBL/GenBank/DDBJ whole genome shotgun (WGS) entry which is preliminary data.</text>
</comment>
<dbReference type="OrthoDB" id="9806939at2"/>
<feature type="transmembrane region" description="Helical" evidence="5">
    <location>
        <begin position="403"/>
        <end position="425"/>
    </location>
</feature>
<dbReference type="SUPFAM" id="SSF111369">
    <property type="entry name" value="HlyD-like secretion proteins"/>
    <property type="match status" value="1"/>
</dbReference>
<feature type="transmembrane region" description="Helical" evidence="5">
    <location>
        <begin position="637"/>
        <end position="655"/>
    </location>
</feature>
<proteinExistence type="predicted"/>
<dbReference type="InterPro" id="IPR058792">
    <property type="entry name" value="Beta-barrel_RND_2"/>
</dbReference>
<feature type="compositionally biased region" description="Acidic residues" evidence="4">
    <location>
        <begin position="135"/>
        <end position="153"/>
    </location>
</feature>
<feature type="region of interest" description="Disordered" evidence="4">
    <location>
        <begin position="108"/>
        <end position="262"/>
    </location>
</feature>
<gene>
    <name evidence="8" type="ORF">EV656_103109</name>
</gene>
<evidence type="ECO:0000313" key="8">
    <source>
        <dbReference type="EMBL" id="TCP25360.1"/>
    </source>
</evidence>
<keyword evidence="5" id="KW-0472">Membrane</keyword>
<evidence type="ECO:0000259" key="6">
    <source>
        <dbReference type="Pfam" id="PF25881"/>
    </source>
</evidence>
<feature type="domain" description="YbhG-like alpha-helical hairpin" evidence="6">
    <location>
        <begin position="717"/>
        <end position="832"/>
    </location>
</feature>
<dbReference type="Gene3D" id="1.10.287.470">
    <property type="entry name" value="Helix hairpin bin"/>
    <property type="match status" value="1"/>
</dbReference>
<comment type="subcellular location">
    <subcellularLocation>
        <location evidence="1">Cell envelope</location>
    </subcellularLocation>
</comment>
<organism evidence="8 9">
    <name type="scientific">Rhodovulum adriaticum</name>
    <name type="common">Rhodopseudomonas adriatica</name>
    <dbReference type="NCBI Taxonomy" id="35804"/>
    <lineage>
        <taxon>Bacteria</taxon>
        <taxon>Pseudomonadati</taxon>
        <taxon>Pseudomonadota</taxon>
        <taxon>Alphaproteobacteria</taxon>
        <taxon>Rhodobacterales</taxon>
        <taxon>Paracoccaceae</taxon>
        <taxon>Rhodovulum</taxon>
    </lineage>
</organism>
<feature type="transmembrane region" description="Helical" evidence="5">
    <location>
        <begin position="372"/>
        <end position="391"/>
    </location>
</feature>
<reference evidence="8 9" key="1">
    <citation type="submission" date="2019-03" db="EMBL/GenBank/DDBJ databases">
        <title>Genomic Encyclopedia of Type Strains, Phase IV (KMG-IV): sequencing the most valuable type-strain genomes for metagenomic binning, comparative biology and taxonomic classification.</title>
        <authorList>
            <person name="Goeker M."/>
        </authorList>
    </citation>
    <scope>NUCLEOTIDE SEQUENCE [LARGE SCALE GENOMIC DNA]</scope>
    <source>
        <strain evidence="8 9">DSM 2781</strain>
    </source>
</reference>
<dbReference type="PANTHER" id="PTHR32347">
    <property type="entry name" value="EFFLUX SYSTEM COMPONENT YKNX-RELATED"/>
    <property type="match status" value="1"/>
</dbReference>
<keyword evidence="5" id="KW-1133">Transmembrane helix</keyword>
<name>A0A4R2NTS5_RHOAD</name>
<evidence type="ECO:0000256" key="4">
    <source>
        <dbReference type="SAM" id="MobiDB-lite"/>
    </source>
</evidence>
<feature type="coiled-coil region" evidence="3">
    <location>
        <begin position="810"/>
        <end position="837"/>
    </location>
</feature>
<feature type="transmembrane region" description="Helical" evidence="5">
    <location>
        <begin position="335"/>
        <end position="360"/>
    </location>
</feature>
<feature type="compositionally biased region" description="Polar residues" evidence="4">
    <location>
        <begin position="108"/>
        <end position="119"/>
    </location>
</feature>
<dbReference type="Pfam" id="PF25954">
    <property type="entry name" value="Beta-barrel_RND_2"/>
    <property type="match status" value="1"/>
</dbReference>
<dbReference type="Pfam" id="PF25881">
    <property type="entry name" value="HH_YBHG"/>
    <property type="match status" value="1"/>
</dbReference>
<evidence type="ECO:0000313" key="9">
    <source>
        <dbReference type="Proteomes" id="UP000295733"/>
    </source>
</evidence>
<feature type="domain" description="CusB-like beta-barrel" evidence="7">
    <location>
        <begin position="875"/>
        <end position="949"/>
    </location>
</feature>
<feature type="transmembrane region" description="Helical" evidence="5">
    <location>
        <begin position="504"/>
        <end position="526"/>
    </location>
</feature>
<feature type="transmembrane region" description="Helical" evidence="5">
    <location>
        <begin position="437"/>
        <end position="457"/>
    </location>
</feature>
<dbReference type="InterPro" id="IPR059052">
    <property type="entry name" value="HH_YbhG-like"/>
</dbReference>
<keyword evidence="2 3" id="KW-0175">Coiled coil</keyword>
<evidence type="ECO:0000256" key="5">
    <source>
        <dbReference type="SAM" id="Phobius"/>
    </source>
</evidence>
<protein>
    <submittedName>
        <fullName evidence="8">CusB/HlyD membrane fusion family barrel-sandwich protein</fullName>
    </submittedName>
</protein>
<dbReference type="PANTHER" id="PTHR32347:SF23">
    <property type="entry name" value="BLL5650 PROTEIN"/>
    <property type="match status" value="1"/>
</dbReference>
<dbReference type="AlphaFoldDB" id="A0A4R2NTS5"/>
<feature type="transmembrane region" description="Helical" evidence="5">
    <location>
        <begin position="303"/>
        <end position="323"/>
    </location>
</feature>
<accession>A0A4R2NTS5</accession>
<sequence>MTALNHAWPDSGDIPGLGLGPGVSVSRRGDADGSVFVKNAGTGRVLRLGAEEDFLLTGGIEGGSLQALCDSFAERFGKKAAPQTVINFLDQMVERGILVPVEDAQVVESSPSRPASTGPSGPKLVAGEVVNGDAPPEDEDPFGPELDEMEQEIFGEGRRPQKPGRQTPKPAEDASNPDAAATSQPPKTARFRPKRTPRPASDRAPAGTGTGDAAQNRGTPDRDARAESAAGARDPGPTSAPRAKPAPKPKDTQSQEGGVQPALARKKISFRDKLDAPGEKPGGMLSLFDPTGLLRFLSGTFGWLRYFQWLIYPLVIFAIMITLNRLSQYGLSFAFSFGQVTLIATLFVSMITVNLFAVLVPAVVAYRHGAEIRHFGFIFALFVIPRFSMDTTGTMLLDRAGKLAFHAAALKTRLTIFALTTFLWAVTRQEGTFLSDLAFIVSQIALLSFLITAFPLLPGNGYTWIATYVEQPFLRQRAFNYLFGTSKKIVERLPPPTPREKMAFALYALGSVLTIGVLASLFALHFTSALEGRFGGTGLLMFLGLLVALVLWMSVMKRAYRKAGAQTIRRAVVKGMRDGNTNLPVPLGGKAKTGTTLPVPAGRGGALVKQGQRLPGPPRRVPLAGVYTTPAKTRWRWVRRGVLVLGLAALIYGAFQPYTYETGGDFVILPDQRSKVSPRVEGELVEIYVDEGDIVEAGQPLARLSDLAPRHAVASIAAELEKARAVLSRLEAGASSEEIQVAREQVELAKADLPYKEGQMARAEALFERGTISQAELDSYRTAYAVALQKLRTAEANLAEVQAPASDADIRIARADVNRLEAELAYQQNRLDEVVIRAPVTGQIVTENVRLLHGKHMSEGELFVEIEDHRVARAEVRVPEADIGLVTAGDAVRLKAWASASSELVGEVVGIAPQAEEAEFGNTVRVKTQLDNSSGFFRPGMTGYAKIDGAEMKSWQAFSRLVDRFFRIEVWGWIP</sequence>
<dbReference type="Gene3D" id="2.40.50.100">
    <property type="match status" value="1"/>
</dbReference>
<feature type="transmembrane region" description="Helical" evidence="5">
    <location>
        <begin position="532"/>
        <end position="552"/>
    </location>
</feature>